<keyword evidence="1" id="KW-0472">Membrane</keyword>
<feature type="transmembrane region" description="Helical" evidence="1">
    <location>
        <begin position="98"/>
        <end position="122"/>
    </location>
</feature>
<sequence>MNVIIFISIIDEMNHSIPYDIVLPIHSPVFEDDKYEVLEPYQTDATQLITNAPLSVSSHPDAKPLANSEMEQLKSTTDLYSVKFEPEKKYAKKMPKKLIIVIYVGIMILNIAVFNIGIAFFYKLNTSIIKMEVSANHVDFIDKMNTYFHGYID</sequence>
<evidence type="ECO:0000313" key="2">
    <source>
        <dbReference type="EnsemblMetazoa" id="OVOC10111.1"/>
    </source>
</evidence>
<evidence type="ECO:0000313" key="3">
    <source>
        <dbReference type="Proteomes" id="UP000024404"/>
    </source>
</evidence>
<organism evidence="2 3">
    <name type="scientific">Onchocerca volvulus</name>
    <dbReference type="NCBI Taxonomy" id="6282"/>
    <lineage>
        <taxon>Eukaryota</taxon>
        <taxon>Metazoa</taxon>
        <taxon>Ecdysozoa</taxon>
        <taxon>Nematoda</taxon>
        <taxon>Chromadorea</taxon>
        <taxon>Rhabditida</taxon>
        <taxon>Spirurina</taxon>
        <taxon>Spiruromorpha</taxon>
        <taxon>Filarioidea</taxon>
        <taxon>Onchocercidae</taxon>
        <taxon>Onchocerca</taxon>
    </lineage>
</organism>
<keyword evidence="1" id="KW-1133">Transmembrane helix</keyword>
<reference evidence="2" key="2">
    <citation type="submission" date="2022-06" db="UniProtKB">
        <authorList>
            <consortium name="EnsemblMetazoa"/>
        </authorList>
    </citation>
    <scope>IDENTIFICATION</scope>
</reference>
<reference evidence="3" key="1">
    <citation type="submission" date="2013-10" db="EMBL/GenBank/DDBJ databases">
        <title>Genome sequencing of Onchocerca volvulus.</title>
        <authorList>
            <person name="Cotton J."/>
            <person name="Tsai J."/>
            <person name="Stanley E."/>
            <person name="Tracey A."/>
            <person name="Holroyd N."/>
            <person name="Lustigman S."/>
            <person name="Berriman M."/>
        </authorList>
    </citation>
    <scope>NUCLEOTIDE SEQUENCE</scope>
</reference>
<keyword evidence="1" id="KW-0812">Transmembrane</keyword>
<protein>
    <submittedName>
        <fullName evidence="2">Uncharacterized protein</fullName>
    </submittedName>
</protein>
<dbReference type="AlphaFoldDB" id="A0A8R1TIR2"/>
<dbReference type="Proteomes" id="UP000024404">
    <property type="component" value="Unassembled WGS sequence"/>
</dbReference>
<keyword evidence="3" id="KW-1185">Reference proteome</keyword>
<accession>A0A8R1TIR2</accession>
<name>A0A8R1TIR2_ONCVO</name>
<proteinExistence type="predicted"/>
<dbReference type="EnsemblMetazoa" id="OVOC10111.1">
    <property type="protein sequence ID" value="OVOC10111.1"/>
    <property type="gene ID" value="WBGene00246920"/>
</dbReference>
<dbReference type="EMBL" id="CMVM020000319">
    <property type="status" value="NOT_ANNOTATED_CDS"/>
    <property type="molecule type" value="Genomic_DNA"/>
</dbReference>
<evidence type="ECO:0000256" key="1">
    <source>
        <dbReference type="SAM" id="Phobius"/>
    </source>
</evidence>